<keyword evidence="5" id="KW-1185">Reference proteome</keyword>
<dbReference type="PANTHER" id="PTHR19964">
    <property type="entry name" value="MULTIPLE PDZ DOMAIN PROTEIN"/>
    <property type="match status" value="1"/>
</dbReference>
<dbReference type="InterPro" id="IPR036034">
    <property type="entry name" value="PDZ_sf"/>
</dbReference>
<keyword evidence="2" id="KW-1133">Transmembrane helix</keyword>
<evidence type="ECO:0000259" key="3">
    <source>
        <dbReference type="PROSITE" id="PS50106"/>
    </source>
</evidence>
<dbReference type="Pfam" id="PF00595">
    <property type="entry name" value="PDZ"/>
    <property type="match status" value="1"/>
</dbReference>
<evidence type="ECO:0000313" key="5">
    <source>
        <dbReference type="Proteomes" id="UP000265000"/>
    </source>
</evidence>
<feature type="compositionally biased region" description="Polar residues" evidence="1">
    <location>
        <begin position="1"/>
        <end position="21"/>
    </location>
</feature>
<dbReference type="PANTHER" id="PTHR19964:SF84">
    <property type="entry name" value="LIGAND OF NUMB PROTEIN X 2-LIKE ISOFORM X1"/>
    <property type="match status" value="1"/>
</dbReference>
<evidence type="ECO:0000256" key="2">
    <source>
        <dbReference type="SAM" id="Phobius"/>
    </source>
</evidence>
<feature type="domain" description="PDZ" evidence="3">
    <location>
        <begin position="33"/>
        <end position="103"/>
    </location>
</feature>
<dbReference type="SUPFAM" id="SSF50156">
    <property type="entry name" value="PDZ domain-like"/>
    <property type="match status" value="1"/>
</dbReference>
<keyword evidence="2" id="KW-0472">Membrane</keyword>
<keyword evidence="2" id="KW-0812">Transmembrane</keyword>
<feature type="region of interest" description="Disordered" evidence="1">
    <location>
        <begin position="1"/>
        <end position="25"/>
    </location>
</feature>
<dbReference type="GeneTree" id="ENSGT01120000275907"/>
<evidence type="ECO:0000256" key="1">
    <source>
        <dbReference type="SAM" id="MobiDB-lite"/>
    </source>
</evidence>
<evidence type="ECO:0000313" key="4">
    <source>
        <dbReference type="Ensembl" id="ENSFHEP00000003844.1"/>
    </source>
</evidence>
<accession>A0A3Q2NWL7</accession>
<dbReference type="SMART" id="SM00228">
    <property type="entry name" value="PDZ"/>
    <property type="match status" value="1"/>
</dbReference>
<protein>
    <recommendedName>
        <fullName evidence="3">PDZ domain-containing protein</fullName>
    </recommendedName>
</protein>
<reference evidence="4" key="2">
    <citation type="submission" date="2025-09" db="UniProtKB">
        <authorList>
            <consortium name="Ensembl"/>
        </authorList>
    </citation>
    <scope>IDENTIFICATION</scope>
</reference>
<dbReference type="STRING" id="8078.ENSFHEP00000003844"/>
<sequence>MQTSPAERSHWAGSTSSTSDPRSCPVVAGRETTIEICKGNLGLGLSIVGGCDTLDDTGIFVSEIIRGGVAESDGSLLHGDQILSINREDVRAASQEHAQRLLQVSLINHHKTRQMFSFIFLCVILISFLLLCLIRCFTFISGVHWGSPPGSSSF</sequence>
<feature type="transmembrane region" description="Helical" evidence="2">
    <location>
        <begin position="118"/>
        <end position="145"/>
    </location>
</feature>
<organism evidence="4 5">
    <name type="scientific">Fundulus heteroclitus</name>
    <name type="common">Killifish</name>
    <name type="synonym">Mummichog</name>
    <dbReference type="NCBI Taxonomy" id="8078"/>
    <lineage>
        <taxon>Eukaryota</taxon>
        <taxon>Metazoa</taxon>
        <taxon>Chordata</taxon>
        <taxon>Craniata</taxon>
        <taxon>Vertebrata</taxon>
        <taxon>Euteleostomi</taxon>
        <taxon>Actinopterygii</taxon>
        <taxon>Neopterygii</taxon>
        <taxon>Teleostei</taxon>
        <taxon>Neoteleostei</taxon>
        <taxon>Acanthomorphata</taxon>
        <taxon>Ovalentaria</taxon>
        <taxon>Atherinomorphae</taxon>
        <taxon>Cyprinodontiformes</taxon>
        <taxon>Fundulidae</taxon>
        <taxon>Fundulus</taxon>
    </lineage>
</organism>
<dbReference type="InterPro" id="IPR001478">
    <property type="entry name" value="PDZ"/>
</dbReference>
<proteinExistence type="predicted"/>
<dbReference type="PROSITE" id="PS50106">
    <property type="entry name" value="PDZ"/>
    <property type="match status" value="1"/>
</dbReference>
<dbReference type="InterPro" id="IPR051342">
    <property type="entry name" value="PDZ_scaffold"/>
</dbReference>
<name>A0A3Q2NWL7_FUNHE</name>
<dbReference type="Ensembl" id="ENSFHET00000009851.1">
    <property type="protein sequence ID" value="ENSFHEP00000003844.1"/>
    <property type="gene ID" value="ENSFHEG00000004740.1"/>
</dbReference>
<dbReference type="AlphaFoldDB" id="A0A3Q2NWL7"/>
<reference evidence="4" key="1">
    <citation type="submission" date="2025-08" db="UniProtKB">
        <authorList>
            <consortium name="Ensembl"/>
        </authorList>
    </citation>
    <scope>IDENTIFICATION</scope>
</reference>
<dbReference type="Proteomes" id="UP000265000">
    <property type="component" value="Unplaced"/>
</dbReference>
<dbReference type="Gene3D" id="2.30.42.10">
    <property type="match status" value="1"/>
</dbReference>